<evidence type="ECO:0000256" key="1">
    <source>
        <dbReference type="SAM" id="MobiDB-lite"/>
    </source>
</evidence>
<accession>A0A9D3YGL4</accession>
<keyword evidence="3" id="KW-1185">Reference proteome</keyword>
<name>A0A9D3YGL4_DREPO</name>
<dbReference type="Proteomes" id="UP000828390">
    <property type="component" value="Unassembled WGS sequence"/>
</dbReference>
<evidence type="ECO:0000313" key="2">
    <source>
        <dbReference type="EMBL" id="KAH3700357.1"/>
    </source>
</evidence>
<organism evidence="2 3">
    <name type="scientific">Dreissena polymorpha</name>
    <name type="common">Zebra mussel</name>
    <name type="synonym">Mytilus polymorpha</name>
    <dbReference type="NCBI Taxonomy" id="45954"/>
    <lineage>
        <taxon>Eukaryota</taxon>
        <taxon>Metazoa</taxon>
        <taxon>Spiralia</taxon>
        <taxon>Lophotrochozoa</taxon>
        <taxon>Mollusca</taxon>
        <taxon>Bivalvia</taxon>
        <taxon>Autobranchia</taxon>
        <taxon>Heteroconchia</taxon>
        <taxon>Euheterodonta</taxon>
        <taxon>Imparidentia</taxon>
        <taxon>Neoheterodontei</taxon>
        <taxon>Myida</taxon>
        <taxon>Dreissenoidea</taxon>
        <taxon>Dreissenidae</taxon>
        <taxon>Dreissena</taxon>
    </lineage>
</organism>
<dbReference type="EMBL" id="JAIWYP010000015">
    <property type="protein sequence ID" value="KAH3700357.1"/>
    <property type="molecule type" value="Genomic_DNA"/>
</dbReference>
<feature type="compositionally biased region" description="Low complexity" evidence="1">
    <location>
        <begin position="40"/>
        <end position="54"/>
    </location>
</feature>
<comment type="caution">
    <text evidence="2">The sequence shown here is derived from an EMBL/GenBank/DDBJ whole genome shotgun (WGS) entry which is preliminary data.</text>
</comment>
<gene>
    <name evidence="2" type="ORF">DPMN_075333</name>
</gene>
<proteinExistence type="predicted"/>
<protein>
    <submittedName>
        <fullName evidence="2">Uncharacterized protein</fullName>
    </submittedName>
</protein>
<dbReference type="AlphaFoldDB" id="A0A9D3YGL4"/>
<sequence>MLETLASISNVNEVTDKQANSFFAATSNLIDTDNTDSWQSDGSNLGNNGSLDGNKASYMSKK</sequence>
<evidence type="ECO:0000313" key="3">
    <source>
        <dbReference type="Proteomes" id="UP000828390"/>
    </source>
</evidence>
<feature type="region of interest" description="Disordered" evidence="1">
    <location>
        <begin position="33"/>
        <end position="62"/>
    </location>
</feature>
<reference evidence="2" key="2">
    <citation type="submission" date="2020-11" db="EMBL/GenBank/DDBJ databases">
        <authorList>
            <person name="McCartney M.A."/>
            <person name="Auch B."/>
            <person name="Kono T."/>
            <person name="Mallez S."/>
            <person name="Becker A."/>
            <person name="Gohl D.M."/>
            <person name="Silverstein K.A.T."/>
            <person name="Koren S."/>
            <person name="Bechman K.B."/>
            <person name="Herman A."/>
            <person name="Abrahante J.E."/>
            <person name="Garbe J."/>
        </authorList>
    </citation>
    <scope>NUCLEOTIDE SEQUENCE</scope>
    <source>
        <strain evidence="2">Duluth1</strain>
        <tissue evidence="2">Whole animal</tissue>
    </source>
</reference>
<reference evidence="2" key="1">
    <citation type="journal article" date="2019" name="bioRxiv">
        <title>The Genome of the Zebra Mussel, Dreissena polymorpha: A Resource for Invasive Species Research.</title>
        <authorList>
            <person name="McCartney M.A."/>
            <person name="Auch B."/>
            <person name="Kono T."/>
            <person name="Mallez S."/>
            <person name="Zhang Y."/>
            <person name="Obille A."/>
            <person name="Becker A."/>
            <person name="Abrahante J.E."/>
            <person name="Garbe J."/>
            <person name="Badalamenti J.P."/>
            <person name="Herman A."/>
            <person name="Mangelson H."/>
            <person name="Liachko I."/>
            <person name="Sullivan S."/>
            <person name="Sone E.D."/>
            <person name="Koren S."/>
            <person name="Silverstein K.A.T."/>
            <person name="Beckman K.B."/>
            <person name="Gohl D.M."/>
        </authorList>
    </citation>
    <scope>NUCLEOTIDE SEQUENCE</scope>
    <source>
        <strain evidence="2">Duluth1</strain>
        <tissue evidence="2">Whole animal</tissue>
    </source>
</reference>